<feature type="domain" description="EH" evidence="2">
    <location>
        <begin position="599"/>
        <end position="705"/>
    </location>
</feature>
<feature type="compositionally biased region" description="Basic residues" evidence="1">
    <location>
        <begin position="522"/>
        <end position="531"/>
    </location>
</feature>
<evidence type="ECO:0000259" key="2">
    <source>
        <dbReference type="PROSITE" id="PS50031"/>
    </source>
</evidence>
<proteinExistence type="predicted"/>
<sequence length="714" mass="77951">MSYATSTRANPQQHQRVAPQSTGDTVHNVPNAALRGASKAFLKPPVAPKPLSNTYTGGGNGALLAATKVGTGSPRSLTPSGATSPLRKDWTGGSTLSAGRSNASPLHQLSNSSSSSTLGIPEDTSAERIPSPSNIAAKLAAARHVTLKPTVQATVRPIMSEREQNEGDVMPPPGSVGNVLARLDSSKSTPSDSQRKRRTAAPGSVKTGSPASWNDAQSTDDTPIAPTTSLVKMFEHTQPAGTSRTISPAPLISKSPPPVRSPKPQRKIKLPPEPTEDVPLQRQRTKTPPPIKPKPKPQLHTYSLPNSAKEESVSSFSRRSSTNTPMSTQTATPHEATVNNNSRPKPPLKKMSRQARPKSEDMARAPVYRNRTLSSSMSNQEPPSSPTSFVSAREEQEEEKAKPAVPPPRRSTRQKPEGAAEETNSKTATPLPLKYPRNTTLSSPVPAPQLLPRPQSASVSRPSTPTRDSIYHSNYQRESVKAISKHMTGESLSNAIVGAALASSRNVSPSPAKMATPDFARKQHHHLHSPFHRSPSPPKPQPTGKLRSTMRKEPSSSSDEETDKYKRKGTRIMGMGRKHPNKHHEGTRKRWRDQITERERKRYEGVWAANKGIFVQHIPSHSPSRALDDDPLLDVSNLVVKELWMRSRLPEHELEEVWDLVDARGIGRLRKEEFVVGMWLIDQRLKGRKLPARVSESVWGSVRGAGVKIRVKPR</sequence>
<gene>
    <name evidence="3" type="ORF">DM02DRAFT_610812</name>
</gene>
<dbReference type="InterPro" id="IPR000261">
    <property type="entry name" value="EH_dom"/>
</dbReference>
<dbReference type="Pfam" id="PF12763">
    <property type="entry name" value="EH"/>
    <property type="match status" value="1"/>
</dbReference>
<dbReference type="GO" id="GO:0005737">
    <property type="term" value="C:cytoplasm"/>
    <property type="evidence" value="ECO:0007669"/>
    <property type="project" value="TreeGrafter"/>
</dbReference>
<accession>A0A2V1E3T6</accession>
<feature type="compositionally biased region" description="Basic residues" evidence="1">
    <location>
        <begin position="565"/>
        <end position="590"/>
    </location>
</feature>
<evidence type="ECO:0000256" key="1">
    <source>
        <dbReference type="SAM" id="MobiDB-lite"/>
    </source>
</evidence>
<evidence type="ECO:0000313" key="4">
    <source>
        <dbReference type="Proteomes" id="UP000244855"/>
    </source>
</evidence>
<dbReference type="SUPFAM" id="SSF47473">
    <property type="entry name" value="EF-hand"/>
    <property type="match status" value="1"/>
</dbReference>
<keyword evidence="4" id="KW-1185">Reference proteome</keyword>
<feature type="region of interest" description="Disordered" evidence="1">
    <location>
        <begin position="521"/>
        <end position="590"/>
    </location>
</feature>
<dbReference type="AlphaFoldDB" id="A0A2V1E3T6"/>
<feature type="compositionally biased region" description="Basic residues" evidence="1">
    <location>
        <begin position="346"/>
        <end position="356"/>
    </location>
</feature>
<feature type="compositionally biased region" description="Polar residues" evidence="1">
    <location>
        <begin position="1"/>
        <end position="25"/>
    </location>
</feature>
<dbReference type="GO" id="GO:0016197">
    <property type="term" value="P:endosomal transport"/>
    <property type="evidence" value="ECO:0007669"/>
    <property type="project" value="TreeGrafter"/>
</dbReference>
<dbReference type="STRING" id="97972.A0A2V1E3T6"/>
<dbReference type="EMBL" id="KZ805315">
    <property type="protein sequence ID" value="PVI05213.1"/>
    <property type="molecule type" value="Genomic_DNA"/>
</dbReference>
<feature type="region of interest" description="Disordered" evidence="1">
    <location>
        <begin position="1"/>
        <end position="130"/>
    </location>
</feature>
<feature type="compositionally biased region" description="Polar residues" evidence="1">
    <location>
        <begin position="92"/>
        <end position="109"/>
    </location>
</feature>
<dbReference type="SMART" id="SM00027">
    <property type="entry name" value="EH"/>
    <property type="match status" value="1"/>
</dbReference>
<feature type="compositionally biased region" description="Polar residues" evidence="1">
    <location>
        <begin position="455"/>
        <end position="475"/>
    </location>
</feature>
<dbReference type="Proteomes" id="UP000244855">
    <property type="component" value="Unassembled WGS sequence"/>
</dbReference>
<dbReference type="OrthoDB" id="10045710at2759"/>
<dbReference type="PANTHER" id="PTHR11216">
    <property type="entry name" value="EH DOMAIN"/>
    <property type="match status" value="1"/>
</dbReference>
<dbReference type="InterPro" id="IPR011992">
    <property type="entry name" value="EF-hand-dom_pair"/>
</dbReference>
<reference evidence="3 4" key="1">
    <citation type="journal article" date="2018" name="Sci. Rep.">
        <title>Comparative genomics provides insights into the lifestyle and reveals functional heterogeneity of dark septate endophytic fungi.</title>
        <authorList>
            <person name="Knapp D.G."/>
            <person name="Nemeth J.B."/>
            <person name="Barry K."/>
            <person name="Hainaut M."/>
            <person name="Henrissat B."/>
            <person name="Johnson J."/>
            <person name="Kuo A."/>
            <person name="Lim J.H.P."/>
            <person name="Lipzen A."/>
            <person name="Nolan M."/>
            <person name="Ohm R.A."/>
            <person name="Tamas L."/>
            <person name="Grigoriev I.V."/>
            <person name="Spatafora J.W."/>
            <person name="Nagy L.G."/>
            <person name="Kovacs G.M."/>
        </authorList>
    </citation>
    <scope>NUCLEOTIDE SEQUENCE [LARGE SCALE GENOMIC DNA]</scope>
    <source>
        <strain evidence="3 4">DSE2036</strain>
    </source>
</reference>
<feature type="compositionally biased region" description="Polar residues" evidence="1">
    <location>
        <begin position="206"/>
        <end position="225"/>
    </location>
</feature>
<feature type="region of interest" description="Disordered" evidence="1">
    <location>
        <begin position="153"/>
        <end position="225"/>
    </location>
</feature>
<name>A0A2V1E3T6_9PLEO</name>
<feature type="region of interest" description="Disordered" evidence="1">
    <location>
        <begin position="237"/>
        <end position="475"/>
    </location>
</feature>
<dbReference type="Gene3D" id="1.10.238.10">
    <property type="entry name" value="EF-hand"/>
    <property type="match status" value="1"/>
</dbReference>
<protein>
    <recommendedName>
        <fullName evidence="2">EH domain-containing protein</fullName>
    </recommendedName>
</protein>
<dbReference type="PROSITE" id="PS50031">
    <property type="entry name" value="EH"/>
    <property type="match status" value="1"/>
</dbReference>
<dbReference type="GO" id="GO:0006897">
    <property type="term" value="P:endocytosis"/>
    <property type="evidence" value="ECO:0007669"/>
    <property type="project" value="TreeGrafter"/>
</dbReference>
<organism evidence="3 4">
    <name type="scientific">Periconia macrospinosa</name>
    <dbReference type="NCBI Taxonomy" id="97972"/>
    <lineage>
        <taxon>Eukaryota</taxon>
        <taxon>Fungi</taxon>
        <taxon>Dikarya</taxon>
        <taxon>Ascomycota</taxon>
        <taxon>Pezizomycotina</taxon>
        <taxon>Dothideomycetes</taxon>
        <taxon>Pleosporomycetidae</taxon>
        <taxon>Pleosporales</taxon>
        <taxon>Massarineae</taxon>
        <taxon>Periconiaceae</taxon>
        <taxon>Periconia</taxon>
    </lineage>
</organism>
<evidence type="ECO:0000313" key="3">
    <source>
        <dbReference type="EMBL" id="PVI05213.1"/>
    </source>
</evidence>
<dbReference type="GO" id="GO:0005886">
    <property type="term" value="C:plasma membrane"/>
    <property type="evidence" value="ECO:0007669"/>
    <property type="project" value="TreeGrafter"/>
</dbReference>
<feature type="compositionally biased region" description="Polar residues" evidence="1">
    <location>
        <begin position="322"/>
        <end position="343"/>
    </location>
</feature>
<feature type="compositionally biased region" description="Polar residues" evidence="1">
    <location>
        <begin position="73"/>
        <end position="83"/>
    </location>
</feature>
<dbReference type="CDD" id="cd00052">
    <property type="entry name" value="EH"/>
    <property type="match status" value="1"/>
</dbReference>